<keyword evidence="12" id="KW-1185">Reference proteome</keyword>
<proteinExistence type="predicted"/>
<dbReference type="Gene3D" id="2.60.40.10">
    <property type="entry name" value="Immunoglobulins"/>
    <property type="match status" value="1"/>
</dbReference>
<dbReference type="CDD" id="cd05813">
    <property type="entry name" value="CBM20_genethonin_1"/>
    <property type="match status" value="1"/>
</dbReference>
<evidence type="ECO:0000313" key="13">
    <source>
        <dbReference type="RefSeq" id="XP_028273996.1"/>
    </source>
</evidence>
<feature type="compositionally biased region" description="Basic and acidic residues" evidence="9">
    <location>
        <begin position="213"/>
        <end position="233"/>
    </location>
</feature>
<evidence type="ECO:0000256" key="5">
    <source>
        <dbReference type="ARBA" id="ARBA00062412"/>
    </source>
</evidence>
<accession>A0A6P7JDD6</accession>
<evidence type="ECO:0000256" key="6">
    <source>
        <dbReference type="ARBA" id="ARBA00073038"/>
    </source>
</evidence>
<dbReference type="PANTHER" id="PTHR15048:SF0">
    <property type="entry name" value="STARCH-BINDING DOMAIN-CONTAINING PROTEIN 1"/>
    <property type="match status" value="1"/>
</dbReference>
<dbReference type="GO" id="GO:0030315">
    <property type="term" value="C:T-tubule"/>
    <property type="evidence" value="ECO:0007669"/>
    <property type="project" value="UniProtKB-SubCell"/>
</dbReference>
<dbReference type="GO" id="GO:0005789">
    <property type="term" value="C:endoplasmic reticulum membrane"/>
    <property type="evidence" value="ECO:0007669"/>
    <property type="project" value="UniProtKB-SubCell"/>
</dbReference>
<evidence type="ECO:0000256" key="4">
    <source>
        <dbReference type="ARBA" id="ARBA00060405"/>
    </source>
</evidence>
<evidence type="ECO:0000256" key="3">
    <source>
        <dbReference type="ARBA" id="ARBA00053886"/>
    </source>
</evidence>
<keyword evidence="10" id="KW-0812">Transmembrane</keyword>
<sequence>MQLKNDNTVALERRMDLASLFCMIGRHGPAVALAVIAMVSVVVGFIIYRTVKGKWRKATAGSDSKSPGAERDASLIQTEEEPKESRSPVDSTDVRDGELSDADLIQSDVRHRRCAAAEKTPPPPPSPPPYYPPESDSVPGSRHHAPAVQDCSKVTESYSEDQTNHSPQCDTEAEVEADDDPHQNLTEEHDEDRCVTPELIHNGSYGEEEQVLCEEKCPHSENISTEKDVSEEKTSEEENFPDSPVCFEQYETHETLHQDEVAPDTYSTVTNTEDPVTHNEESCVCDLKDDDYSYSNDHIISEVEAKNQCEEAAEECVDLQLSAKQVDNVHSSFEEEIIPPSQQEEPCDDVIDERVDAMVENICVDHESSLVDCNAISLQQDLQTEEENGFEDDDDLKEEILTSCEHDRSNVVVTPPLSAVEPEEVDNVDDALCSITSDVKGVDVLEMSKDYQQPQESVKADELGDLTILCPDLTSLEEEIQSEKNETSTVGVLSEEGVPFCFKDEPREVEIEEIFQNIGVTSATEFTLCDEENLTAPTEVSHPDALSPLKGGQMQNNEDFTEVAPGASPESIKTSMRLIHLPSFEQSELMSFGEESGISSMAVSPDLQDAGDEFVTTPENVQIPLVDCPPQSENQTGAQISLFADDVALSVGKACTELANDESFAANEDMFGHEVEDSYHREMEHFMAQIVASIPSLTSETTKKTDIKEGAEKEEEEECEKTEISIMEATMDNNEWITDGNYQVLPWMNLPIPPLVQNHTKFNPGPNEEHQHCPSPVDITFIDTDIPNSVEARPADTLPLAEEITENNKKVVAVQPMPQNVNVTFRIHYLPHSPFQTVAITGDHKELGNWKGFVPLERAKDGHWATVVSLPTDSHVEWKFVVLDKGEVCRWEECGNRLLDTGYGDDLLVHKWWGLM</sequence>
<dbReference type="Proteomes" id="UP000515145">
    <property type="component" value="Chromosome 12"/>
</dbReference>
<keyword evidence="10" id="KW-0472">Membrane</keyword>
<evidence type="ECO:0000259" key="11">
    <source>
        <dbReference type="PROSITE" id="PS51166"/>
    </source>
</evidence>
<gene>
    <name evidence="13" type="primary">stbd1</name>
</gene>
<organism evidence="12 13">
    <name type="scientific">Parambassis ranga</name>
    <name type="common">Indian glassy fish</name>
    <dbReference type="NCBI Taxonomy" id="210632"/>
    <lineage>
        <taxon>Eukaryota</taxon>
        <taxon>Metazoa</taxon>
        <taxon>Chordata</taxon>
        <taxon>Craniata</taxon>
        <taxon>Vertebrata</taxon>
        <taxon>Euteleostomi</taxon>
        <taxon>Actinopterygii</taxon>
        <taxon>Neopterygii</taxon>
        <taxon>Teleostei</taxon>
        <taxon>Neoteleostei</taxon>
        <taxon>Acanthomorphata</taxon>
        <taxon>Ovalentaria</taxon>
        <taxon>Ambassidae</taxon>
        <taxon>Parambassis</taxon>
    </lineage>
</organism>
<comment type="function">
    <text evidence="3">Acts as a cargo receptor for glycogen. Delivers its cargo to an autophagic pathway called glycophagy, resulting in the transport of glycogen to lysosomes.</text>
</comment>
<dbReference type="RefSeq" id="XP_028273996.1">
    <property type="nucleotide sequence ID" value="XM_028418195.1"/>
</dbReference>
<feature type="compositionally biased region" description="Pro residues" evidence="9">
    <location>
        <begin position="120"/>
        <end position="132"/>
    </location>
</feature>
<dbReference type="PANTHER" id="PTHR15048">
    <property type="entry name" value="STARCH-BINDING DOMAIN-CONTAINING PROTEIN 1"/>
    <property type="match status" value="1"/>
</dbReference>
<dbReference type="GO" id="GO:2001070">
    <property type="term" value="F:starch binding"/>
    <property type="evidence" value="ECO:0007669"/>
    <property type="project" value="InterPro"/>
</dbReference>
<name>A0A6P7JDD6_9TELE</name>
<dbReference type="PROSITE" id="PS51166">
    <property type="entry name" value="CBM20"/>
    <property type="match status" value="1"/>
</dbReference>
<comment type="subunit">
    <text evidence="5">Interacts with the ATG8 family proteins GABARAP and GABARAPL1. Interacts with several glycogen-associated proteins, such as GYS2 (liver glycogen synthase), GDE (glycogen debranching enzyme), GBE1 (glycogen branching enzyme 1) and EPM2A (Laforin).</text>
</comment>
<feature type="compositionally biased region" description="Polar residues" evidence="9">
    <location>
        <begin position="152"/>
        <end position="169"/>
    </location>
</feature>
<dbReference type="GeneID" id="114443849"/>
<dbReference type="InterPro" id="IPR002044">
    <property type="entry name" value="CBM20"/>
</dbReference>
<dbReference type="InterPro" id="IPR013784">
    <property type="entry name" value="Carb-bd-like_fold"/>
</dbReference>
<feature type="domain" description="CBM20" evidence="11">
    <location>
        <begin position="815"/>
        <end position="914"/>
    </location>
</feature>
<dbReference type="OrthoDB" id="6123450at2759"/>
<evidence type="ECO:0000256" key="1">
    <source>
        <dbReference type="ARBA" id="ARBA00004643"/>
    </source>
</evidence>
<dbReference type="InParanoid" id="A0A6P7JDD6"/>
<feature type="compositionally biased region" description="Basic and acidic residues" evidence="9">
    <location>
        <begin position="180"/>
        <end position="195"/>
    </location>
</feature>
<evidence type="ECO:0000256" key="9">
    <source>
        <dbReference type="SAM" id="MobiDB-lite"/>
    </source>
</evidence>
<dbReference type="FunFam" id="2.60.40.10:FF:000552">
    <property type="entry name" value="Related to glucoamylase"/>
    <property type="match status" value="1"/>
</dbReference>
<feature type="region of interest" description="Disordered" evidence="9">
    <location>
        <begin position="57"/>
        <end position="195"/>
    </location>
</feature>
<feature type="transmembrane region" description="Helical" evidence="10">
    <location>
        <begin position="30"/>
        <end position="48"/>
    </location>
</feature>
<feature type="compositionally biased region" description="Basic and acidic residues" evidence="9">
    <location>
        <begin position="83"/>
        <end position="98"/>
    </location>
</feature>
<dbReference type="AlphaFoldDB" id="A0A6P7JDD6"/>
<dbReference type="SUPFAM" id="SSF49452">
    <property type="entry name" value="Starch-binding domain-like"/>
    <property type="match status" value="1"/>
</dbReference>
<dbReference type="Pfam" id="PF00686">
    <property type="entry name" value="CBM_20"/>
    <property type="match status" value="1"/>
</dbReference>
<comment type="subcellular location">
    <subcellularLocation>
        <location evidence="2">Cell membrane</location>
        <location evidence="2">Sarcolemma</location>
        <location evidence="2">T-tubule</location>
    </subcellularLocation>
    <subcellularLocation>
        <location evidence="1">Endoplasmic reticulum membrane</location>
        <topology evidence="1">Single-pass type III membrane protein</topology>
    </subcellularLocation>
    <subcellularLocation>
        <location evidence="4">Preautophagosomal structure membrane</location>
        <topology evidence="4">Single-pass type III membrane protein</topology>
    </subcellularLocation>
</comment>
<evidence type="ECO:0000256" key="10">
    <source>
        <dbReference type="SAM" id="Phobius"/>
    </source>
</evidence>
<keyword evidence="10" id="KW-1133">Transmembrane helix</keyword>
<dbReference type="GO" id="GO:0034045">
    <property type="term" value="C:phagophore assembly site membrane"/>
    <property type="evidence" value="ECO:0007669"/>
    <property type="project" value="UniProtKB-SubCell"/>
</dbReference>
<dbReference type="InterPro" id="IPR013783">
    <property type="entry name" value="Ig-like_fold"/>
</dbReference>
<protein>
    <recommendedName>
        <fullName evidence="6">Starch-binding domain-containing protein 1</fullName>
    </recommendedName>
    <alternativeName>
        <fullName evidence="7">Genethonin-1</fullName>
    </alternativeName>
    <alternativeName>
        <fullName evidence="8">Glycophagy cargo receptor stbd1</fullName>
    </alternativeName>
</protein>
<dbReference type="InterPro" id="IPR034838">
    <property type="entry name" value="CBM20_genethonin_1"/>
</dbReference>
<dbReference type="GO" id="GO:0061723">
    <property type="term" value="P:glycophagy"/>
    <property type="evidence" value="ECO:0007669"/>
    <property type="project" value="UniProtKB-ARBA"/>
</dbReference>
<evidence type="ECO:0000313" key="12">
    <source>
        <dbReference type="Proteomes" id="UP000515145"/>
    </source>
</evidence>
<evidence type="ECO:0000256" key="8">
    <source>
        <dbReference type="ARBA" id="ARBA00076001"/>
    </source>
</evidence>
<dbReference type="SMART" id="SM01065">
    <property type="entry name" value="CBM_2"/>
    <property type="match status" value="1"/>
</dbReference>
<dbReference type="CTD" id="8987"/>
<feature type="region of interest" description="Disordered" evidence="9">
    <location>
        <begin position="212"/>
        <end position="244"/>
    </location>
</feature>
<evidence type="ECO:0000256" key="7">
    <source>
        <dbReference type="ARBA" id="ARBA00075794"/>
    </source>
</evidence>
<reference evidence="13" key="1">
    <citation type="submission" date="2025-08" db="UniProtKB">
        <authorList>
            <consortium name="RefSeq"/>
        </authorList>
    </citation>
    <scope>IDENTIFICATION</scope>
</reference>
<evidence type="ECO:0000256" key="2">
    <source>
        <dbReference type="ARBA" id="ARBA00024012"/>
    </source>
</evidence>
<dbReference type="GO" id="GO:2001069">
    <property type="term" value="F:glycogen binding"/>
    <property type="evidence" value="ECO:0007669"/>
    <property type="project" value="InterPro"/>
</dbReference>